<feature type="repeat" description="Cys-rich GLG1" evidence="8">
    <location>
        <begin position="411"/>
        <end position="473"/>
    </location>
</feature>
<feature type="repeat" description="Cys-rich GLG1" evidence="8">
    <location>
        <begin position="986"/>
        <end position="1046"/>
    </location>
</feature>
<evidence type="ECO:0000256" key="11">
    <source>
        <dbReference type="SAM" id="SignalP"/>
    </source>
</evidence>
<feature type="repeat" description="Cys-rich GLG1" evidence="8">
    <location>
        <begin position="84"/>
        <end position="148"/>
    </location>
</feature>
<feature type="compositionally biased region" description="Acidic residues" evidence="9">
    <location>
        <begin position="887"/>
        <end position="906"/>
    </location>
</feature>
<sequence length="1120" mass="128654">MFFRHLFVTCLILTAFAKKSKVNDETEQVAEKPSSPRQPISTTLADSDECKADVERHCAKDGKKSIPNLKVLECIDDLDNAVHLISKECQNRIYKFKYNMTRDVRFDDAANRFCSKDIKLLEVCNEETDERGTGRLITCLYELLKNITEPTCRNFIQRIHSVIFTDWRLSEGFTQSCMKDIVEQKCGRLDDENGTLPHDQGAVISCLAKSQKKISPACSKEISRLTEMQSNDYHLDRALYLACRGDRERLCPQIASGNGRIYRCLFEQKFNTMMSLDCRKEVHRRQKIITSNALLDVPLLSACRGEMTEHECTANMDNPDKQLTLINLLLCLEHRIKKGELIKEQCQREMLTYRRMLMSDYALSPEIISQCKTEMTEHCPTFYQKGASGSIDQRGGRMLHCLMSAAKKQKDFSSECVDSIKSLLRATDPGNDIRADPLLETACRPVIETLCQRIKPGDSNIIMCLLDHLKHTRMSEECEERLMEVAYFMARDWRLTPKLLQSCRKDLKAQCNLPSNWTMQSKMDDATVGTYLSCLYRQKQQLDRECRDELLRLMRIRSQTVGLMPEIEDKCMTDLATCQNTKVKGEEMKCLQKKYENLDLECQNAVREFTKITMLDPALNSILTKACEPMINTFCPNLGEGKENELIRCLIKNKNNPKMNFRCKAGIEHHQILSLKDKAFLSNQFNEKCQKEITEHCSDKRTKATIIQCLANLALQDDLQKKNRIKETCREELKFELLQRSESINVDPSLAKACQVDIGKFCKELTPGNAEILDCLKRNHRKLSPVCFTKLKKREKIDVILPGNDFSLTSKCGEVIQKHCSNEKNQKILLCLRRHNNEESMTVACRQVLYHRLMVLNTDVRFNKALIDNCRNDITKYCSKVFTDKTDDNDESNDEDEHNNEAEDNTVTDRDMGGRVIECLRASYANTVIQLEPQCRTELIDVIQTSKVDVHIDVQLYQACKDIIQNRCTGSDKEDCLKIEYQKKAITNKACKAQVTRIIKEGKADIHVDPVLSVSCQADVAKFCSDIPIGSGKLLQCLLKKQKSLTKQCKETLKKRQELWKTVSDVDDFNDLTHHIINSENNRYLYTIISVGLMIIFLAGCVCRPCVRCRRGNRYKQVKS</sequence>
<evidence type="ECO:0000256" key="2">
    <source>
        <dbReference type="ARBA" id="ARBA00022692"/>
    </source>
</evidence>
<feature type="region of interest" description="Disordered" evidence="9">
    <location>
        <begin position="887"/>
        <end position="907"/>
    </location>
</feature>
<keyword evidence="7" id="KW-0325">Glycoprotein</keyword>
<dbReference type="Proteomes" id="UP000663828">
    <property type="component" value="Unassembled WGS sequence"/>
</dbReference>
<dbReference type="InterPro" id="IPR039728">
    <property type="entry name" value="GLG1"/>
</dbReference>
<evidence type="ECO:0000256" key="10">
    <source>
        <dbReference type="SAM" id="Phobius"/>
    </source>
</evidence>
<feature type="compositionally biased region" description="Polar residues" evidence="9">
    <location>
        <begin position="35"/>
        <end position="45"/>
    </location>
</feature>
<feature type="repeat" description="Cys-rich GLG1" evidence="8">
    <location>
        <begin position="213"/>
        <end position="273"/>
    </location>
</feature>
<keyword evidence="3 11" id="KW-0732">Signal</keyword>
<comment type="subcellular location">
    <subcellularLocation>
        <location evidence="1">Membrane</location>
        <topology evidence="1">Single-pass type I membrane protein</topology>
    </subcellularLocation>
</comment>
<dbReference type="AlphaFoldDB" id="A0A815CM60"/>
<protein>
    <recommendedName>
        <fullName evidence="14">Golgi apparatus protein 1</fullName>
    </recommendedName>
</protein>
<evidence type="ECO:0000313" key="13">
    <source>
        <dbReference type="Proteomes" id="UP000663828"/>
    </source>
</evidence>
<dbReference type="GO" id="GO:0017134">
    <property type="term" value="F:fibroblast growth factor binding"/>
    <property type="evidence" value="ECO:0007669"/>
    <property type="project" value="TreeGrafter"/>
</dbReference>
<feature type="repeat" description="Cys-rich GLG1" evidence="8">
    <location>
        <begin position="341"/>
        <end position="410"/>
    </location>
</feature>
<keyword evidence="6 10" id="KW-0472">Membrane</keyword>
<feature type="signal peptide" evidence="11">
    <location>
        <begin position="1"/>
        <end position="17"/>
    </location>
</feature>
<keyword evidence="13" id="KW-1185">Reference proteome</keyword>
<feature type="chain" id="PRO_5032609554" description="Golgi apparatus protein 1" evidence="11">
    <location>
        <begin position="18"/>
        <end position="1120"/>
    </location>
</feature>
<dbReference type="PROSITE" id="PS51289">
    <property type="entry name" value="GLG1_C_RICH"/>
    <property type="match status" value="7"/>
</dbReference>
<evidence type="ECO:0000256" key="1">
    <source>
        <dbReference type="ARBA" id="ARBA00004479"/>
    </source>
</evidence>
<keyword evidence="2 10" id="KW-0812">Transmembrane</keyword>
<accession>A0A815CM60</accession>
<evidence type="ECO:0000256" key="8">
    <source>
        <dbReference type="PROSITE-ProRule" id="PRU00622"/>
    </source>
</evidence>
<dbReference type="PANTHER" id="PTHR11884:SF1">
    <property type="entry name" value="GOLGI APPARATUS PROTEIN 1"/>
    <property type="match status" value="1"/>
</dbReference>
<dbReference type="EMBL" id="CAJNOR010002380">
    <property type="protein sequence ID" value="CAF1286163.1"/>
    <property type="molecule type" value="Genomic_DNA"/>
</dbReference>
<name>A0A815CM60_ADIRI</name>
<gene>
    <name evidence="12" type="ORF">XAT740_LOCUS28082</name>
</gene>
<keyword evidence="4" id="KW-0677">Repeat</keyword>
<reference evidence="12" key="1">
    <citation type="submission" date="2021-02" db="EMBL/GenBank/DDBJ databases">
        <authorList>
            <person name="Nowell W R."/>
        </authorList>
    </citation>
    <scope>NUCLEOTIDE SEQUENCE</scope>
</reference>
<proteinExistence type="predicted"/>
<feature type="region of interest" description="Disordered" evidence="9">
    <location>
        <begin position="24"/>
        <end position="47"/>
    </location>
</feature>
<dbReference type="GO" id="GO:0000139">
    <property type="term" value="C:Golgi membrane"/>
    <property type="evidence" value="ECO:0007669"/>
    <property type="project" value="InterPro"/>
</dbReference>
<evidence type="ECO:0000313" key="12">
    <source>
        <dbReference type="EMBL" id="CAF1286163.1"/>
    </source>
</evidence>
<feature type="repeat" description="Cys-rich GLG1" evidence="8">
    <location>
        <begin position="724"/>
        <end position="784"/>
    </location>
</feature>
<evidence type="ECO:0000256" key="9">
    <source>
        <dbReference type="SAM" id="MobiDB-lite"/>
    </source>
</evidence>
<evidence type="ECO:0008006" key="14">
    <source>
        <dbReference type="Google" id="ProtNLM"/>
    </source>
</evidence>
<dbReference type="InterPro" id="IPR017873">
    <property type="entry name" value="Cys-rich_GLG1_repeat_euk"/>
</dbReference>
<keyword evidence="5 10" id="KW-1133">Transmembrane helix</keyword>
<evidence type="ECO:0000256" key="7">
    <source>
        <dbReference type="ARBA" id="ARBA00023180"/>
    </source>
</evidence>
<dbReference type="PANTHER" id="PTHR11884">
    <property type="entry name" value="SELECTIN LIGAND RELATED"/>
    <property type="match status" value="1"/>
</dbReference>
<evidence type="ECO:0000256" key="3">
    <source>
        <dbReference type="ARBA" id="ARBA00022729"/>
    </source>
</evidence>
<evidence type="ECO:0000256" key="6">
    <source>
        <dbReference type="ARBA" id="ARBA00023136"/>
    </source>
</evidence>
<evidence type="ECO:0000256" key="5">
    <source>
        <dbReference type="ARBA" id="ARBA00022989"/>
    </source>
</evidence>
<comment type="caution">
    <text evidence="12">The sequence shown here is derived from an EMBL/GenBank/DDBJ whole genome shotgun (WGS) entry which is preliminary data.</text>
</comment>
<organism evidence="12 13">
    <name type="scientific">Adineta ricciae</name>
    <name type="common">Rotifer</name>
    <dbReference type="NCBI Taxonomy" id="249248"/>
    <lineage>
        <taxon>Eukaryota</taxon>
        <taxon>Metazoa</taxon>
        <taxon>Spiralia</taxon>
        <taxon>Gnathifera</taxon>
        <taxon>Rotifera</taxon>
        <taxon>Eurotatoria</taxon>
        <taxon>Bdelloidea</taxon>
        <taxon>Adinetida</taxon>
        <taxon>Adinetidae</taxon>
        <taxon>Adineta</taxon>
    </lineage>
</organism>
<feature type="transmembrane region" description="Helical" evidence="10">
    <location>
        <begin position="1084"/>
        <end position="1107"/>
    </location>
</feature>
<evidence type="ECO:0000256" key="4">
    <source>
        <dbReference type="ARBA" id="ARBA00022737"/>
    </source>
</evidence>
<feature type="repeat" description="Cys-rich GLG1" evidence="8">
    <location>
        <begin position="597"/>
        <end position="658"/>
    </location>
</feature>
<dbReference type="Pfam" id="PF00839">
    <property type="entry name" value="Cys_rich_FGFR"/>
    <property type="match status" value="12"/>
</dbReference>
<dbReference type="InterPro" id="IPR001893">
    <property type="entry name" value="Cys-rich_GLG1_repeat"/>
</dbReference>